<dbReference type="Gene3D" id="1.25.40.10">
    <property type="entry name" value="Tetratricopeptide repeat domain"/>
    <property type="match status" value="1"/>
</dbReference>
<feature type="compositionally biased region" description="Gly residues" evidence="1">
    <location>
        <begin position="116"/>
        <end position="128"/>
    </location>
</feature>
<dbReference type="EMBL" id="RBXO01000001">
    <property type="protein sequence ID" value="RKT54117.1"/>
    <property type="molecule type" value="Genomic_DNA"/>
</dbReference>
<dbReference type="InterPro" id="IPR011990">
    <property type="entry name" value="TPR-like_helical_dom_sf"/>
</dbReference>
<evidence type="ECO:0000313" key="3">
    <source>
        <dbReference type="Proteomes" id="UP000282084"/>
    </source>
</evidence>
<name>A0A495VZE8_9PSEU</name>
<feature type="region of interest" description="Disordered" evidence="1">
    <location>
        <begin position="329"/>
        <end position="375"/>
    </location>
</feature>
<feature type="compositionally biased region" description="Gly residues" evidence="1">
    <location>
        <begin position="136"/>
        <end position="146"/>
    </location>
</feature>
<comment type="caution">
    <text evidence="2">The sequence shown here is derived from an EMBL/GenBank/DDBJ whole genome shotgun (WGS) entry which is preliminary data.</text>
</comment>
<gene>
    <name evidence="2" type="ORF">C8E97_2718</name>
</gene>
<evidence type="ECO:0008006" key="4">
    <source>
        <dbReference type="Google" id="ProtNLM"/>
    </source>
</evidence>
<evidence type="ECO:0000256" key="1">
    <source>
        <dbReference type="SAM" id="MobiDB-lite"/>
    </source>
</evidence>
<dbReference type="AlphaFoldDB" id="A0A495VZE8"/>
<protein>
    <recommendedName>
        <fullName evidence="4">Tetratricopeptide repeat protein</fullName>
    </recommendedName>
</protein>
<dbReference type="Proteomes" id="UP000282084">
    <property type="component" value="Unassembled WGS sequence"/>
</dbReference>
<feature type="region of interest" description="Disordered" evidence="1">
    <location>
        <begin position="112"/>
        <end position="156"/>
    </location>
</feature>
<keyword evidence="3" id="KW-1185">Reference proteome</keyword>
<accession>A0A495VZE8</accession>
<organism evidence="2 3">
    <name type="scientific">Saccharothrix australiensis</name>
    <dbReference type="NCBI Taxonomy" id="2072"/>
    <lineage>
        <taxon>Bacteria</taxon>
        <taxon>Bacillati</taxon>
        <taxon>Actinomycetota</taxon>
        <taxon>Actinomycetes</taxon>
        <taxon>Pseudonocardiales</taxon>
        <taxon>Pseudonocardiaceae</taxon>
        <taxon>Saccharothrix</taxon>
    </lineage>
</organism>
<proteinExistence type="predicted"/>
<sequence length="375" mass="40274">MGLPNTPDVVAEVDRQLWLALSAVDHVLAPHRRRRGRYPRPTSDPVGITAEQARAWLVRHTDAVARHARVLYAASEYARAWHLVDALWPARLLHKDFGLQLEFGPAGVARRASVGRSGGRGGDPGTAGDGLHRAGGVPGRGAGAGHRVGTAARRGRRGRAQCRTVRGLLHRAAGEYDAALVALREAERRRLWEGPARDLTVVRQHFGALLLEGGDRVAALRSLTRTWSGFAALHEPDDYHHARVLVDLGRAWLELGDRTGARVVLVDAEARLRGLGSAVETARALLVLADLAHAEHSPRVERDLCARALVLLEGVRSPRARAVCARLAPWPDPPAAQAPRTAVPSTSPDPPSGHTPSSRAAGAPTPDHLTPRGQS</sequence>
<reference evidence="2 3" key="1">
    <citation type="submission" date="2018-10" db="EMBL/GenBank/DDBJ databases">
        <title>Sequencing the genomes of 1000 actinobacteria strains.</title>
        <authorList>
            <person name="Klenk H.-P."/>
        </authorList>
    </citation>
    <scope>NUCLEOTIDE SEQUENCE [LARGE SCALE GENOMIC DNA]</scope>
    <source>
        <strain evidence="2 3">DSM 43800</strain>
    </source>
</reference>
<evidence type="ECO:0000313" key="2">
    <source>
        <dbReference type="EMBL" id="RKT54117.1"/>
    </source>
</evidence>
<dbReference type="SUPFAM" id="SSF48452">
    <property type="entry name" value="TPR-like"/>
    <property type="match status" value="1"/>
</dbReference>